<dbReference type="InterPro" id="IPR016181">
    <property type="entry name" value="Acyl_CoA_acyltransferase"/>
</dbReference>
<dbReference type="Proteomes" id="UP001300261">
    <property type="component" value="Unassembled WGS sequence"/>
</dbReference>
<evidence type="ECO:0000259" key="1">
    <source>
        <dbReference type="PROSITE" id="PS51186"/>
    </source>
</evidence>
<keyword evidence="2" id="KW-0012">Acyltransferase</keyword>
<dbReference type="InterPro" id="IPR052729">
    <property type="entry name" value="Acyl/Acetyltrans_Enzymes"/>
</dbReference>
<accession>A0ABT3R1I4</accession>
<name>A0ABT3R1I4_9HYPH</name>
<dbReference type="InterPro" id="IPR000182">
    <property type="entry name" value="GNAT_dom"/>
</dbReference>
<dbReference type="Gene3D" id="3.40.630.30">
    <property type="match status" value="1"/>
</dbReference>
<dbReference type="CDD" id="cd04301">
    <property type="entry name" value="NAT_SF"/>
    <property type="match status" value="1"/>
</dbReference>
<keyword evidence="3" id="KW-1185">Reference proteome</keyword>
<dbReference type="Pfam" id="PF18014">
    <property type="entry name" value="Acetyltransf_18"/>
    <property type="match status" value="1"/>
</dbReference>
<reference evidence="2 3" key="1">
    <citation type="journal article" date="2016" name="Int. J. Syst. Evol. Microbiol.">
        <title>Labrenzia salina sp. nov., isolated from the rhizosphere of the halophyte Arthrocnemum macrostachyum.</title>
        <authorList>
            <person name="Camacho M."/>
            <person name="Redondo-Gomez S."/>
            <person name="Rodriguez-Llorente I."/>
            <person name="Rohde M."/>
            <person name="Sproer C."/>
            <person name="Schumann P."/>
            <person name="Klenk H.P."/>
            <person name="Montero-Calasanz M.D.C."/>
        </authorList>
    </citation>
    <scope>NUCLEOTIDE SEQUENCE [LARGE SCALE GENOMIC DNA]</scope>
    <source>
        <strain evidence="2 3">DSM 29163</strain>
    </source>
</reference>
<evidence type="ECO:0000313" key="2">
    <source>
        <dbReference type="EMBL" id="MCX2722951.1"/>
    </source>
</evidence>
<comment type="caution">
    <text evidence="2">The sequence shown here is derived from an EMBL/GenBank/DDBJ whole genome shotgun (WGS) entry which is preliminary data.</text>
</comment>
<dbReference type="PROSITE" id="PS51186">
    <property type="entry name" value="GNAT"/>
    <property type="match status" value="1"/>
</dbReference>
<dbReference type="RefSeq" id="WP_265962608.1">
    <property type="nucleotide sequence ID" value="NZ_JAPEVI010000003.1"/>
</dbReference>
<protein>
    <submittedName>
        <fullName evidence="2">GNAT family N-acetyltransferase</fullName>
        <ecNumber evidence="2">2.3.1.-</ecNumber>
    </submittedName>
</protein>
<dbReference type="PANTHER" id="PTHR47237:SF1">
    <property type="entry name" value="SLL0310 PROTEIN"/>
    <property type="match status" value="1"/>
</dbReference>
<dbReference type="Gene3D" id="3.40.630.90">
    <property type="match status" value="1"/>
</dbReference>
<proteinExistence type="predicted"/>
<dbReference type="Pfam" id="PF00583">
    <property type="entry name" value="Acetyltransf_1"/>
    <property type="match status" value="1"/>
</dbReference>
<evidence type="ECO:0000313" key="3">
    <source>
        <dbReference type="Proteomes" id="UP001300261"/>
    </source>
</evidence>
<dbReference type="InterPro" id="IPR041496">
    <property type="entry name" value="YitH/HolE_GNAT"/>
</dbReference>
<dbReference type="EMBL" id="JAPEVI010000003">
    <property type="protein sequence ID" value="MCX2722951.1"/>
    <property type="molecule type" value="Genomic_DNA"/>
</dbReference>
<sequence length="283" mass="31523">MSAVLKIRPLQQNEMQIALDMAKDEGWNPGLEDGPAFYAADPDGFFAGEIDGELVNVISAIRYGDDFGFIGLYICKKEHRAQGYGHQIWDHAMAYLGSRLTGLDAVKEQTASYAEHGFKPAYRNIRQAGMSVCDTPMDPRIAPLGQGIFPSIRDYDQRFFPAPREKFLRLWTAPMFETRRGFAFAENGEVKGYGVIRQCDDGFKIGPLFADTPDVADTLFRALAGQVKGRTVILDTPEPNAAALLLAEKYELSPEFETFRMYRGPAPDLPLDQTFGITTFELG</sequence>
<keyword evidence="2" id="KW-0808">Transferase</keyword>
<feature type="domain" description="N-acetyltransferase" evidence="1">
    <location>
        <begin position="5"/>
        <end position="142"/>
    </location>
</feature>
<gene>
    <name evidence="2" type="ORF">ON753_11280</name>
</gene>
<dbReference type="SUPFAM" id="SSF55729">
    <property type="entry name" value="Acyl-CoA N-acyltransferases (Nat)"/>
    <property type="match status" value="1"/>
</dbReference>
<dbReference type="EC" id="2.3.1.-" evidence="2"/>
<organism evidence="2 3">
    <name type="scientific">Roseibium salinum</name>
    <dbReference type="NCBI Taxonomy" id="1604349"/>
    <lineage>
        <taxon>Bacteria</taxon>
        <taxon>Pseudomonadati</taxon>
        <taxon>Pseudomonadota</taxon>
        <taxon>Alphaproteobacteria</taxon>
        <taxon>Hyphomicrobiales</taxon>
        <taxon>Stappiaceae</taxon>
        <taxon>Roseibium</taxon>
    </lineage>
</organism>
<dbReference type="PANTHER" id="PTHR47237">
    <property type="entry name" value="SLL0310 PROTEIN"/>
    <property type="match status" value="1"/>
</dbReference>
<dbReference type="GO" id="GO:0016746">
    <property type="term" value="F:acyltransferase activity"/>
    <property type="evidence" value="ECO:0007669"/>
    <property type="project" value="UniProtKB-KW"/>
</dbReference>